<evidence type="ECO:0000259" key="16">
    <source>
        <dbReference type="Pfam" id="PF05173"/>
    </source>
</evidence>
<dbReference type="GO" id="GO:0050661">
    <property type="term" value="F:NADP binding"/>
    <property type="evidence" value="ECO:0007669"/>
    <property type="project" value="UniProtKB-UniRule"/>
</dbReference>
<keyword evidence="3 14" id="KW-0963">Cytoplasm</keyword>
<dbReference type="Pfam" id="PF01113">
    <property type="entry name" value="DapB_N"/>
    <property type="match status" value="1"/>
</dbReference>
<dbReference type="EMBL" id="VLTJ01000007">
    <property type="protein sequence ID" value="TSH98182.1"/>
    <property type="molecule type" value="Genomic_DNA"/>
</dbReference>
<keyword evidence="18" id="KW-1185">Reference proteome</keyword>
<dbReference type="InterPro" id="IPR000846">
    <property type="entry name" value="DapB_N"/>
</dbReference>
<dbReference type="InterPro" id="IPR036291">
    <property type="entry name" value="NAD(P)-bd_dom_sf"/>
</dbReference>
<feature type="domain" description="Dihydrodipicolinate reductase N-terminal" evidence="15">
    <location>
        <begin position="1"/>
        <end position="122"/>
    </location>
</feature>
<comment type="catalytic activity">
    <reaction evidence="12 14">
        <text>(S)-2,3,4,5-tetrahydrodipicolinate + NADP(+) + H2O = (2S,4S)-4-hydroxy-2,3,4,5-tetrahydrodipicolinate + NADPH + H(+)</text>
        <dbReference type="Rhea" id="RHEA:35331"/>
        <dbReference type="ChEBI" id="CHEBI:15377"/>
        <dbReference type="ChEBI" id="CHEBI:15378"/>
        <dbReference type="ChEBI" id="CHEBI:16845"/>
        <dbReference type="ChEBI" id="CHEBI:57783"/>
        <dbReference type="ChEBI" id="CHEBI:58349"/>
        <dbReference type="ChEBI" id="CHEBI:67139"/>
        <dbReference type="EC" id="1.17.1.8"/>
    </reaction>
</comment>
<dbReference type="GO" id="GO:0005829">
    <property type="term" value="C:cytosol"/>
    <property type="evidence" value="ECO:0007669"/>
    <property type="project" value="TreeGrafter"/>
</dbReference>
<dbReference type="InterPro" id="IPR023940">
    <property type="entry name" value="DHDPR_bac"/>
</dbReference>
<comment type="subcellular location">
    <subcellularLocation>
        <location evidence="1 14">Cytoplasm</location>
    </subcellularLocation>
</comment>
<evidence type="ECO:0000256" key="11">
    <source>
        <dbReference type="ARBA" id="ARBA00038983"/>
    </source>
</evidence>
<dbReference type="PANTHER" id="PTHR20836">
    <property type="entry name" value="DIHYDRODIPICOLINATE REDUCTASE"/>
    <property type="match status" value="1"/>
</dbReference>
<evidence type="ECO:0000256" key="9">
    <source>
        <dbReference type="ARBA" id="ARBA00023154"/>
    </source>
</evidence>
<dbReference type="PROSITE" id="PS01298">
    <property type="entry name" value="DAPB"/>
    <property type="match status" value="1"/>
</dbReference>
<comment type="pathway">
    <text evidence="10 14">Amino-acid biosynthesis; L-lysine biosynthesis via DAP pathway; (S)-tetrahydrodipicolinate from L-aspartate: step 4/4.</text>
</comment>
<dbReference type="UniPathway" id="UPA00034">
    <property type="reaction ID" value="UER00018"/>
</dbReference>
<evidence type="ECO:0000256" key="4">
    <source>
        <dbReference type="ARBA" id="ARBA00022605"/>
    </source>
</evidence>
<dbReference type="Gene3D" id="3.40.50.720">
    <property type="entry name" value="NAD(P)-binding Rossmann-like Domain"/>
    <property type="match status" value="1"/>
</dbReference>
<evidence type="ECO:0000256" key="10">
    <source>
        <dbReference type="ARBA" id="ARBA00037922"/>
    </source>
</evidence>
<feature type="binding site" evidence="14">
    <location>
        <begin position="7"/>
        <end position="12"/>
    </location>
    <ligand>
        <name>NAD(+)</name>
        <dbReference type="ChEBI" id="CHEBI:57540"/>
    </ligand>
</feature>
<keyword evidence="9 14" id="KW-0457">Lysine biosynthesis</keyword>
<dbReference type="PANTHER" id="PTHR20836:SF0">
    <property type="entry name" value="4-HYDROXY-TETRAHYDRODIPICOLINATE REDUCTASE 1, CHLOROPLASTIC-RELATED"/>
    <property type="match status" value="1"/>
</dbReference>
<dbReference type="OrthoDB" id="9790352at2"/>
<name>A0A556AZ25_9BURK</name>
<dbReference type="EC" id="1.17.1.8" evidence="11 14"/>
<dbReference type="CDD" id="cd02274">
    <property type="entry name" value="DHDPR_N"/>
    <property type="match status" value="1"/>
</dbReference>
<dbReference type="Pfam" id="PF05173">
    <property type="entry name" value="DapB_C"/>
    <property type="match status" value="1"/>
</dbReference>
<dbReference type="InterPro" id="IPR022663">
    <property type="entry name" value="DapB_C"/>
</dbReference>
<feature type="active site" description="Proton donor/acceptor" evidence="14">
    <location>
        <position position="151"/>
    </location>
</feature>
<evidence type="ECO:0000256" key="1">
    <source>
        <dbReference type="ARBA" id="ARBA00004496"/>
    </source>
</evidence>
<dbReference type="GO" id="GO:0016726">
    <property type="term" value="F:oxidoreductase activity, acting on CH or CH2 groups, NAD or NADP as acceptor"/>
    <property type="evidence" value="ECO:0007669"/>
    <property type="project" value="UniProtKB-UniRule"/>
</dbReference>
<evidence type="ECO:0000313" key="18">
    <source>
        <dbReference type="Proteomes" id="UP000318405"/>
    </source>
</evidence>
<dbReference type="GO" id="GO:0009089">
    <property type="term" value="P:lysine biosynthetic process via diaminopimelate"/>
    <property type="evidence" value="ECO:0007669"/>
    <property type="project" value="UniProtKB-UniRule"/>
</dbReference>
<comment type="subunit">
    <text evidence="14">Homotetramer.</text>
</comment>
<feature type="domain" description="Dihydrodipicolinate reductase C-terminal" evidence="16">
    <location>
        <begin position="125"/>
        <end position="260"/>
    </location>
</feature>
<evidence type="ECO:0000256" key="3">
    <source>
        <dbReference type="ARBA" id="ARBA00022490"/>
    </source>
</evidence>
<evidence type="ECO:0000256" key="5">
    <source>
        <dbReference type="ARBA" id="ARBA00022857"/>
    </source>
</evidence>
<feature type="binding site" evidence="14">
    <location>
        <begin position="119"/>
        <end position="122"/>
    </location>
    <ligand>
        <name>NAD(+)</name>
        <dbReference type="ChEBI" id="CHEBI:57540"/>
    </ligand>
</feature>
<comment type="caution">
    <text evidence="14">Was originally thought to be a dihydrodipicolinate reductase (DHDPR), catalyzing the conversion of dihydrodipicolinate to tetrahydrodipicolinate. However, it was shown in E.coli that the substrate of the enzymatic reaction is not dihydrodipicolinate (DHDP) but in fact (2S,4S)-4-hydroxy-2,3,4,5-tetrahydrodipicolinic acid (HTPA), the product released by the DapA-catalyzed reaction.</text>
</comment>
<feature type="binding site" evidence="14">
    <location>
        <position position="34"/>
    </location>
    <ligand>
        <name>NADP(+)</name>
        <dbReference type="ChEBI" id="CHEBI:58349"/>
    </ligand>
</feature>
<gene>
    <name evidence="14 17" type="primary">dapB</name>
    <name evidence="17" type="ORF">FOZ76_04450</name>
</gene>
<protein>
    <recommendedName>
        <fullName evidence="11 14">4-hydroxy-tetrahydrodipicolinate reductase</fullName>
        <shortName evidence="14">HTPA reductase</shortName>
        <ecNumber evidence="11 14">1.17.1.8</ecNumber>
    </recommendedName>
</protein>
<keyword evidence="5 14" id="KW-0521">NADP</keyword>
<feature type="binding site" evidence="14">
    <location>
        <position position="33"/>
    </location>
    <ligand>
        <name>NAD(+)</name>
        <dbReference type="ChEBI" id="CHEBI:57540"/>
    </ligand>
</feature>
<dbReference type="GO" id="GO:0019877">
    <property type="term" value="P:diaminopimelate biosynthetic process"/>
    <property type="evidence" value="ECO:0007669"/>
    <property type="project" value="UniProtKB-UniRule"/>
</dbReference>
<dbReference type="Gene3D" id="3.30.360.10">
    <property type="entry name" value="Dihydrodipicolinate Reductase, domain 2"/>
    <property type="match status" value="1"/>
</dbReference>
<feature type="active site" description="Proton donor" evidence="14">
    <location>
        <position position="155"/>
    </location>
</feature>
<evidence type="ECO:0000256" key="14">
    <source>
        <dbReference type="HAMAP-Rule" id="MF_00102"/>
    </source>
</evidence>
<organism evidence="17 18">
    <name type="scientific">Verticiella sediminum</name>
    <dbReference type="NCBI Taxonomy" id="1247510"/>
    <lineage>
        <taxon>Bacteria</taxon>
        <taxon>Pseudomonadati</taxon>
        <taxon>Pseudomonadota</taxon>
        <taxon>Betaproteobacteria</taxon>
        <taxon>Burkholderiales</taxon>
        <taxon>Alcaligenaceae</taxon>
        <taxon>Verticiella</taxon>
    </lineage>
</organism>
<dbReference type="PIRSF" id="PIRSF000161">
    <property type="entry name" value="DHPR"/>
    <property type="match status" value="1"/>
</dbReference>
<dbReference type="SUPFAM" id="SSF55347">
    <property type="entry name" value="Glyceraldehyde-3-phosphate dehydrogenase-like, C-terminal domain"/>
    <property type="match status" value="1"/>
</dbReference>
<dbReference type="HAMAP" id="MF_00102">
    <property type="entry name" value="DapB"/>
    <property type="match status" value="1"/>
</dbReference>
<dbReference type="Proteomes" id="UP000318405">
    <property type="component" value="Unassembled WGS sequence"/>
</dbReference>
<evidence type="ECO:0000256" key="13">
    <source>
        <dbReference type="ARBA" id="ARBA00049396"/>
    </source>
</evidence>
<feature type="binding site" evidence="14">
    <location>
        <position position="152"/>
    </location>
    <ligand>
        <name>(S)-2,3,4,5-tetrahydrodipicolinate</name>
        <dbReference type="ChEBI" id="CHEBI:16845"/>
    </ligand>
</feature>
<proteinExistence type="inferred from homology"/>
<dbReference type="FunFam" id="3.40.50.720:FF:000048">
    <property type="entry name" value="4-hydroxy-tetrahydrodipicolinate reductase"/>
    <property type="match status" value="1"/>
</dbReference>
<comment type="caution">
    <text evidence="17">The sequence shown here is derived from an EMBL/GenBank/DDBJ whole genome shotgun (WGS) entry which is preliminary data.</text>
</comment>
<sequence length="264" mass="27571">MRVAVAGASGRMGRELIDAVLQAPDLSLAVALDRAGSPGLGQDAGAFLGQHTGVVITDDPAALADADCLIDFTRPEGTLAHLAACVEHATNVVIGTTGFDDAGKAAIAQAAQRIGVVFAPNMSVGVNTTLKLLELAARMLPDYDVEVFEAHHRKKVDAPSGTALKMGEVVAQARGKSLDDVADWARHGHTGEREPGRIGFSVVRGGDIVGDHTVFFCGTGERIEITHRSSSRANYAQGSLRAVRYLAGHAPGLFDMQQVLGLDG</sequence>
<comment type="function">
    <text evidence="14">Catalyzes the conversion of 4-hydroxy-tetrahydrodipicolinate (HTPA) to tetrahydrodipicolinate.</text>
</comment>
<evidence type="ECO:0000313" key="17">
    <source>
        <dbReference type="EMBL" id="TSH98182.1"/>
    </source>
</evidence>
<keyword evidence="7 14" id="KW-0560">Oxidoreductase</keyword>
<dbReference type="GO" id="GO:0008839">
    <property type="term" value="F:4-hydroxy-tetrahydrodipicolinate reductase"/>
    <property type="evidence" value="ECO:0007669"/>
    <property type="project" value="UniProtKB-UniRule"/>
</dbReference>
<evidence type="ECO:0000256" key="12">
    <source>
        <dbReference type="ARBA" id="ARBA00049080"/>
    </source>
</evidence>
<reference evidence="17 18" key="1">
    <citation type="submission" date="2019-07" db="EMBL/GenBank/DDBJ databases">
        <title>Qingshengfaniella alkalisoli gen. nov., sp. nov., isolated from saline soil.</title>
        <authorList>
            <person name="Xu L."/>
            <person name="Huang X.-X."/>
            <person name="Sun J.-Q."/>
        </authorList>
    </citation>
    <scope>NUCLEOTIDE SEQUENCE [LARGE SCALE GENOMIC DNA]</scope>
    <source>
        <strain evidence="17 18">DSM 27279</strain>
    </source>
</reference>
<feature type="binding site" evidence="14">
    <location>
        <begin position="95"/>
        <end position="97"/>
    </location>
    <ligand>
        <name>NAD(+)</name>
        <dbReference type="ChEBI" id="CHEBI:57540"/>
    </ligand>
</feature>
<keyword evidence="8 14" id="KW-0520">NAD</keyword>
<evidence type="ECO:0000256" key="2">
    <source>
        <dbReference type="ARBA" id="ARBA00006642"/>
    </source>
</evidence>
<evidence type="ECO:0000259" key="15">
    <source>
        <dbReference type="Pfam" id="PF01113"/>
    </source>
</evidence>
<comment type="similarity">
    <text evidence="2 14">Belongs to the DapB family.</text>
</comment>
<comment type="catalytic activity">
    <reaction evidence="13 14">
        <text>(S)-2,3,4,5-tetrahydrodipicolinate + NAD(+) + H2O = (2S,4S)-4-hydroxy-2,3,4,5-tetrahydrodipicolinate + NADH + H(+)</text>
        <dbReference type="Rhea" id="RHEA:35323"/>
        <dbReference type="ChEBI" id="CHEBI:15377"/>
        <dbReference type="ChEBI" id="CHEBI:15378"/>
        <dbReference type="ChEBI" id="CHEBI:16845"/>
        <dbReference type="ChEBI" id="CHEBI:57540"/>
        <dbReference type="ChEBI" id="CHEBI:57945"/>
        <dbReference type="ChEBI" id="CHEBI:67139"/>
        <dbReference type="EC" id="1.17.1.8"/>
    </reaction>
</comment>
<dbReference type="AlphaFoldDB" id="A0A556AZ25"/>
<evidence type="ECO:0000256" key="8">
    <source>
        <dbReference type="ARBA" id="ARBA00023027"/>
    </source>
</evidence>
<dbReference type="NCBIfam" id="TIGR00036">
    <property type="entry name" value="dapB"/>
    <property type="match status" value="1"/>
</dbReference>
<accession>A0A556AZ25</accession>
<evidence type="ECO:0000256" key="7">
    <source>
        <dbReference type="ARBA" id="ARBA00023002"/>
    </source>
</evidence>
<feature type="binding site" evidence="14">
    <location>
        <begin position="161"/>
        <end position="162"/>
    </location>
    <ligand>
        <name>(S)-2,3,4,5-tetrahydrodipicolinate</name>
        <dbReference type="ChEBI" id="CHEBI:16845"/>
    </ligand>
</feature>
<keyword evidence="4 14" id="KW-0028">Amino-acid biosynthesis</keyword>
<dbReference type="FunFam" id="3.30.360.10:FF:000004">
    <property type="entry name" value="4-hydroxy-tetrahydrodipicolinate reductase"/>
    <property type="match status" value="1"/>
</dbReference>
<dbReference type="InterPro" id="IPR022664">
    <property type="entry name" value="DapB_N_CS"/>
</dbReference>
<dbReference type="GO" id="GO:0051287">
    <property type="term" value="F:NAD binding"/>
    <property type="evidence" value="ECO:0007669"/>
    <property type="project" value="UniProtKB-UniRule"/>
</dbReference>
<dbReference type="SUPFAM" id="SSF51735">
    <property type="entry name" value="NAD(P)-binding Rossmann-fold domains"/>
    <property type="match status" value="1"/>
</dbReference>
<keyword evidence="6 14" id="KW-0220">Diaminopimelate biosynthesis</keyword>
<evidence type="ECO:0000256" key="6">
    <source>
        <dbReference type="ARBA" id="ARBA00022915"/>
    </source>
</evidence>